<gene>
    <name evidence="2" type="ORF">DI549_21030</name>
</gene>
<dbReference type="AlphaFoldDB" id="A0A2W5QVU3"/>
<feature type="transmembrane region" description="Helical" evidence="1">
    <location>
        <begin position="17"/>
        <end position="41"/>
    </location>
</feature>
<dbReference type="Proteomes" id="UP000248887">
    <property type="component" value="Unassembled WGS sequence"/>
</dbReference>
<feature type="transmembrane region" description="Helical" evidence="1">
    <location>
        <begin position="61"/>
        <end position="78"/>
    </location>
</feature>
<accession>A0A2W5QVU3</accession>
<evidence type="ECO:0000313" key="3">
    <source>
        <dbReference type="Proteomes" id="UP000248887"/>
    </source>
</evidence>
<keyword evidence="1" id="KW-0472">Membrane</keyword>
<comment type="caution">
    <text evidence="2">The sequence shown here is derived from an EMBL/GenBank/DDBJ whole genome shotgun (WGS) entry which is preliminary data.</text>
</comment>
<dbReference type="Pfam" id="PF09928">
    <property type="entry name" value="DUF2160"/>
    <property type="match status" value="1"/>
</dbReference>
<proteinExistence type="predicted"/>
<dbReference type="EMBL" id="QFQD01000101">
    <property type="protein sequence ID" value="PZQ79115.1"/>
    <property type="molecule type" value="Genomic_DNA"/>
</dbReference>
<evidence type="ECO:0008006" key="4">
    <source>
        <dbReference type="Google" id="ProtNLM"/>
    </source>
</evidence>
<feature type="transmembrane region" description="Helical" evidence="1">
    <location>
        <begin position="84"/>
        <end position="100"/>
    </location>
</feature>
<keyword evidence="1" id="KW-0812">Transmembrane</keyword>
<sequence length="101" mass="11258">MEDFTARLAENTAWMAWTWQTAVFFVVIASLLLVFTVLALWKPERARVGVLGIPTTRGDRFFITLLGSAFINLAWLGLVGPELGWALALCLVYALAVFRLV</sequence>
<name>A0A2W5QVU3_ANCNO</name>
<keyword evidence="1" id="KW-1133">Transmembrane helix</keyword>
<dbReference type="InterPro" id="IPR018678">
    <property type="entry name" value="DUF2160_TM"/>
</dbReference>
<organism evidence="2 3">
    <name type="scientific">Ancylobacter novellus</name>
    <name type="common">Thiobacillus novellus</name>
    <dbReference type="NCBI Taxonomy" id="921"/>
    <lineage>
        <taxon>Bacteria</taxon>
        <taxon>Pseudomonadati</taxon>
        <taxon>Pseudomonadota</taxon>
        <taxon>Alphaproteobacteria</taxon>
        <taxon>Hyphomicrobiales</taxon>
        <taxon>Xanthobacteraceae</taxon>
        <taxon>Ancylobacter</taxon>
    </lineage>
</organism>
<reference evidence="2 3" key="1">
    <citation type="submission" date="2017-08" db="EMBL/GenBank/DDBJ databases">
        <title>Infants hospitalized years apart are colonized by the same room-sourced microbial strains.</title>
        <authorList>
            <person name="Brooks B."/>
            <person name="Olm M.R."/>
            <person name="Firek B.A."/>
            <person name="Baker R."/>
            <person name="Thomas B.C."/>
            <person name="Morowitz M.J."/>
            <person name="Banfield J.F."/>
        </authorList>
    </citation>
    <scope>NUCLEOTIDE SEQUENCE [LARGE SCALE GENOMIC DNA]</scope>
    <source>
        <strain evidence="2">S2_005_001_R2_27</strain>
    </source>
</reference>
<evidence type="ECO:0000313" key="2">
    <source>
        <dbReference type="EMBL" id="PZQ79115.1"/>
    </source>
</evidence>
<protein>
    <recommendedName>
        <fullName evidence="4">Small integral membrane protein</fullName>
    </recommendedName>
</protein>
<evidence type="ECO:0000256" key="1">
    <source>
        <dbReference type="SAM" id="Phobius"/>
    </source>
</evidence>